<evidence type="ECO:0000256" key="1">
    <source>
        <dbReference type="ARBA" id="ARBA00001970"/>
    </source>
</evidence>
<evidence type="ECO:0000313" key="11">
    <source>
        <dbReference type="Ensembl" id="ENSAPLP00020004347.1"/>
    </source>
</evidence>
<feature type="region of interest" description="Disordered" evidence="9">
    <location>
        <begin position="160"/>
        <end position="187"/>
    </location>
</feature>
<keyword evidence="10" id="KW-0812">Transmembrane</keyword>
<reference evidence="11" key="3">
    <citation type="submission" date="2025-09" db="UniProtKB">
        <authorList>
            <consortium name="Ensembl"/>
        </authorList>
    </citation>
    <scope>IDENTIFICATION</scope>
</reference>
<reference evidence="11" key="1">
    <citation type="submission" date="2019-08" db="EMBL/GenBank/DDBJ databases">
        <title>Three high-quality genomes provides insights into domestication of ducks.</title>
        <authorList>
            <person name="Hou Z.C."/>
            <person name="Zhu F."/>
            <person name="Yin Z.T."/>
            <person name="Zhang F."/>
        </authorList>
    </citation>
    <scope>NUCLEOTIDE SEQUENCE [LARGE SCALE GENOMIC DNA]</scope>
</reference>
<evidence type="ECO:0000256" key="10">
    <source>
        <dbReference type="SAM" id="Phobius"/>
    </source>
</evidence>
<keyword evidence="10" id="KW-1133">Transmembrane helix</keyword>
<dbReference type="PANTHER" id="PTHR10106">
    <property type="entry name" value="CYTOCHROME B561-RELATED"/>
    <property type="match status" value="1"/>
</dbReference>
<keyword evidence="4" id="KW-1278">Translocase</keyword>
<feature type="region of interest" description="Disordered" evidence="9">
    <location>
        <begin position="276"/>
        <end position="306"/>
    </location>
</feature>
<comment type="subcellular location">
    <subcellularLocation>
        <location evidence="2">Endomembrane system</location>
        <topology evidence="2">Multi-pass membrane protein</topology>
    </subcellularLocation>
</comment>
<dbReference type="PANTHER" id="PTHR10106:SF38">
    <property type="entry name" value="LYSOSOMAL MEMBRANE ASCORBATE-DEPENDENT FERRIREDUCTASE CYB561A3"/>
    <property type="match status" value="1"/>
</dbReference>
<comment type="subunit">
    <text evidence="3">Homodimer.</text>
</comment>
<dbReference type="GO" id="GO:0005765">
    <property type="term" value="C:lysosomal membrane"/>
    <property type="evidence" value="ECO:0007669"/>
    <property type="project" value="TreeGrafter"/>
</dbReference>
<dbReference type="Proteomes" id="UP000694400">
    <property type="component" value="Chromosome 5"/>
</dbReference>
<dbReference type="Gene3D" id="1.20.120.1770">
    <property type="match status" value="1"/>
</dbReference>
<keyword evidence="6" id="KW-0325">Glycoprotein</keyword>
<evidence type="ECO:0000256" key="3">
    <source>
        <dbReference type="ARBA" id="ARBA00011738"/>
    </source>
</evidence>
<evidence type="ECO:0000256" key="5">
    <source>
        <dbReference type="ARBA" id="ARBA00023002"/>
    </source>
</evidence>
<feature type="compositionally biased region" description="Basic residues" evidence="9">
    <location>
        <begin position="160"/>
        <end position="174"/>
    </location>
</feature>
<evidence type="ECO:0000313" key="12">
    <source>
        <dbReference type="Proteomes" id="UP000694400"/>
    </source>
</evidence>
<keyword evidence="10" id="KW-0472">Membrane</keyword>
<evidence type="ECO:0000256" key="9">
    <source>
        <dbReference type="SAM" id="MobiDB-lite"/>
    </source>
</evidence>
<feature type="region of interest" description="Disordered" evidence="9">
    <location>
        <begin position="421"/>
        <end position="465"/>
    </location>
</feature>
<dbReference type="GO" id="GO:0140571">
    <property type="term" value="F:transmembrane ascorbate ferrireductase activity"/>
    <property type="evidence" value="ECO:0007669"/>
    <property type="project" value="UniProtKB-EC"/>
</dbReference>
<proteinExistence type="predicted"/>
<accession>A0A8B9QZG5</accession>
<dbReference type="EC" id="7.2.1.3" evidence="7"/>
<dbReference type="AlphaFoldDB" id="A0A8B9QZG5"/>
<dbReference type="InterPro" id="IPR043205">
    <property type="entry name" value="CYB561/CYBRD1-like"/>
</dbReference>
<comment type="catalytic activity">
    <reaction evidence="8">
        <text>Fe(3+)(out) + L-ascorbate(in) = monodehydro-L-ascorbate radical(in) + Fe(2+)(out) + H(+)</text>
        <dbReference type="Rhea" id="RHEA:30403"/>
        <dbReference type="ChEBI" id="CHEBI:15378"/>
        <dbReference type="ChEBI" id="CHEBI:29033"/>
        <dbReference type="ChEBI" id="CHEBI:29034"/>
        <dbReference type="ChEBI" id="CHEBI:38290"/>
        <dbReference type="ChEBI" id="CHEBI:59513"/>
        <dbReference type="EC" id="7.2.1.3"/>
    </reaction>
    <physiologicalReaction direction="left-to-right" evidence="8">
        <dbReference type="Rhea" id="RHEA:30404"/>
    </physiologicalReaction>
</comment>
<organism evidence="11 12">
    <name type="scientific">Anas platyrhynchos</name>
    <name type="common">Mallard</name>
    <name type="synonym">Anas boschas</name>
    <dbReference type="NCBI Taxonomy" id="8839"/>
    <lineage>
        <taxon>Eukaryota</taxon>
        <taxon>Metazoa</taxon>
        <taxon>Chordata</taxon>
        <taxon>Craniata</taxon>
        <taxon>Vertebrata</taxon>
        <taxon>Euteleostomi</taxon>
        <taxon>Archelosauria</taxon>
        <taxon>Archosauria</taxon>
        <taxon>Dinosauria</taxon>
        <taxon>Saurischia</taxon>
        <taxon>Theropoda</taxon>
        <taxon>Coelurosauria</taxon>
        <taxon>Aves</taxon>
        <taxon>Neognathae</taxon>
        <taxon>Galloanserae</taxon>
        <taxon>Anseriformes</taxon>
        <taxon>Anatidae</taxon>
        <taxon>Anatinae</taxon>
        <taxon>Anas</taxon>
    </lineage>
</organism>
<evidence type="ECO:0000256" key="4">
    <source>
        <dbReference type="ARBA" id="ARBA00022967"/>
    </source>
</evidence>
<sequence>MLAVPLRPFCAFLAGLGLLCLAFVAAWCQRWRGGFAWDGSARMFNWHPVLMVAGMVVLYGAVAGWLQRLPAALRAPLAPCPLQARPRLLRLHHPHALRGILRVRHQREALLQPEERDSAGALQPPAPRGCLRQHSGAPHRPFWGPGAVRPGQARLEAPRGRLHRHAPAPARHRALMPPRSPPAVPGLPAWSSPTPLLSHLPRRLAFSGLPVPNALLSVGRHGVSCLTAETPLQWGHLFACVLVPLPASSCGVQLSPRARTGICAKSAAPEPCGAILGTSSGRKLPEERPVTGGAGSQHSTSCPSPASSAGSAGGLAACLTPRGDVCVVVGPAQQPSGTLNKALASAALLHLRPLGRPNPVPVLTPCWGRCVVPLTPWCRAGSALVPEFLFCPLSGASSTPRERSHVSLLVSPASHGAEMRARGWPSSFLPPQPSRSGLAGSPPLDMGTSRLPPAPNPTTPPLSARGQTLSQLLGTTNIHWGHWGHAAASPIASAASGSRGGGNHRPAALPQPRSPSSTARSTAAAATAPGSGCSSWAELM</sequence>
<name>A0A8B9QZG5_ANAPL</name>
<feature type="region of interest" description="Disordered" evidence="9">
    <location>
        <begin position="492"/>
        <end position="540"/>
    </location>
</feature>
<dbReference type="Ensembl" id="ENSAPLT00020004683.1">
    <property type="protein sequence ID" value="ENSAPLP00020004347.1"/>
    <property type="gene ID" value="ENSAPLG00020003222.1"/>
</dbReference>
<reference evidence="11" key="2">
    <citation type="submission" date="2025-08" db="UniProtKB">
        <authorList>
            <consortium name="Ensembl"/>
        </authorList>
    </citation>
    <scope>IDENTIFICATION</scope>
</reference>
<evidence type="ECO:0000256" key="8">
    <source>
        <dbReference type="ARBA" id="ARBA00048457"/>
    </source>
</evidence>
<keyword evidence="5" id="KW-0560">Oxidoreductase</keyword>
<evidence type="ECO:0000256" key="6">
    <source>
        <dbReference type="ARBA" id="ARBA00023180"/>
    </source>
</evidence>
<protein>
    <recommendedName>
        <fullName evidence="7">ascorbate ferrireductase (transmembrane)</fullName>
        <ecNumber evidence="7">7.2.1.3</ecNumber>
    </recommendedName>
</protein>
<feature type="region of interest" description="Disordered" evidence="9">
    <location>
        <begin position="113"/>
        <end position="136"/>
    </location>
</feature>
<dbReference type="GO" id="GO:0012505">
    <property type="term" value="C:endomembrane system"/>
    <property type="evidence" value="ECO:0007669"/>
    <property type="project" value="UniProtKB-SubCell"/>
</dbReference>
<evidence type="ECO:0000256" key="7">
    <source>
        <dbReference type="ARBA" id="ARBA00024225"/>
    </source>
</evidence>
<feature type="transmembrane region" description="Helical" evidence="10">
    <location>
        <begin position="44"/>
        <end position="66"/>
    </location>
</feature>
<comment type="cofactor">
    <cofactor evidence="1">
        <name>heme b</name>
        <dbReference type="ChEBI" id="CHEBI:60344"/>
    </cofactor>
</comment>
<feature type="compositionally biased region" description="Low complexity" evidence="9">
    <location>
        <begin position="514"/>
        <end position="540"/>
    </location>
</feature>
<evidence type="ECO:0000256" key="2">
    <source>
        <dbReference type="ARBA" id="ARBA00004127"/>
    </source>
</evidence>